<dbReference type="EC" id="3.1.-.-" evidence="9"/>
<reference evidence="9 10" key="1">
    <citation type="journal article" date="2013" name="Genome Announc.">
        <title>Draft Genome Sequence of the Methanotrophic Gammaproteobacterium Methyloglobulus morosus DSM 22980 Strain KoM1.</title>
        <authorList>
            <person name="Poehlein A."/>
            <person name="Deutzmann J.S."/>
            <person name="Daniel R."/>
            <person name="Simeonova D.D."/>
        </authorList>
    </citation>
    <scope>NUCLEOTIDE SEQUENCE [LARGE SCALE GENOMIC DNA]</scope>
    <source>
        <strain evidence="9 10">KoM1</strain>
    </source>
</reference>
<keyword evidence="10" id="KW-1185">Reference proteome</keyword>
<proteinExistence type="inferred from homology"/>
<evidence type="ECO:0000256" key="5">
    <source>
        <dbReference type="ARBA" id="ARBA00022801"/>
    </source>
</evidence>
<comment type="similarity">
    <text evidence="7">Belongs to the PINc/VapC protein family.</text>
</comment>
<sequence>MSGFLLDTSALLALRDNEPGADRVSELLQKAQDGDLTCYGCFMTLMEVFYRVWKDEGELAGRESYADCLALPIQWFHESPELLIRAVSIKATQRMSLADSWIAAVALENSAALVHKDPEFENLPGLLEERLPYK</sequence>
<dbReference type="GO" id="GO:0004518">
    <property type="term" value="F:nuclease activity"/>
    <property type="evidence" value="ECO:0007669"/>
    <property type="project" value="UniProtKB-KW"/>
</dbReference>
<dbReference type="SUPFAM" id="SSF88723">
    <property type="entry name" value="PIN domain-like"/>
    <property type="match status" value="1"/>
</dbReference>
<dbReference type="AlphaFoldDB" id="V5C0I6"/>
<evidence type="ECO:0000256" key="3">
    <source>
        <dbReference type="ARBA" id="ARBA00022722"/>
    </source>
</evidence>
<comment type="cofactor">
    <cofactor evidence="1">
        <name>Mg(2+)</name>
        <dbReference type="ChEBI" id="CHEBI:18420"/>
    </cofactor>
</comment>
<evidence type="ECO:0000256" key="6">
    <source>
        <dbReference type="ARBA" id="ARBA00022842"/>
    </source>
</evidence>
<dbReference type="PANTHER" id="PTHR33653">
    <property type="entry name" value="RIBONUCLEASE VAPC2"/>
    <property type="match status" value="1"/>
</dbReference>
<dbReference type="eggNOG" id="COG1487">
    <property type="taxonomic scope" value="Bacteria"/>
</dbReference>
<dbReference type="Gene3D" id="3.40.50.1010">
    <property type="entry name" value="5'-nuclease"/>
    <property type="match status" value="1"/>
</dbReference>
<evidence type="ECO:0000259" key="8">
    <source>
        <dbReference type="Pfam" id="PF01850"/>
    </source>
</evidence>
<dbReference type="GO" id="GO:0046872">
    <property type="term" value="F:metal ion binding"/>
    <property type="evidence" value="ECO:0007669"/>
    <property type="project" value="UniProtKB-KW"/>
</dbReference>
<gene>
    <name evidence="9" type="primary">vapC</name>
    <name evidence="9" type="ORF">MGMO_15c00050</name>
</gene>
<dbReference type="RefSeq" id="WP_023493408.1">
    <property type="nucleotide sequence ID" value="NZ_AYLO01000015.1"/>
</dbReference>
<dbReference type="Proteomes" id="UP000017842">
    <property type="component" value="Unassembled WGS sequence"/>
</dbReference>
<evidence type="ECO:0000256" key="2">
    <source>
        <dbReference type="ARBA" id="ARBA00022649"/>
    </source>
</evidence>
<evidence type="ECO:0000256" key="7">
    <source>
        <dbReference type="ARBA" id="ARBA00038093"/>
    </source>
</evidence>
<dbReference type="InterPro" id="IPR002716">
    <property type="entry name" value="PIN_dom"/>
</dbReference>
<keyword evidence="3" id="KW-0540">Nuclease</keyword>
<evidence type="ECO:0000256" key="4">
    <source>
        <dbReference type="ARBA" id="ARBA00022723"/>
    </source>
</evidence>
<keyword evidence="5 9" id="KW-0378">Hydrolase</keyword>
<evidence type="ECO:0000256" key="1">
    <source>
        <dbReference type="ARBA" id="ARBA00001946"/>
    </source>
</evidence>
<dbReference type="EMBL" id="AYLO01000015">
    <property type="protein sequence ID" value="ESS73584.1"/>
    <property type="molecule type" value="Genomic_DNA"/>
</dbReference>
<organism evidence="9 10">
    <name type="scientific">Methyloglobulus morosus KoM1</name>
    <dbReference type="NCBI Taxonomy" id="1116472"/>
    <lineage>
        <taxon>Bacteria</taxon>
        <taxon>Pseudomonadati</taxon>
        <taxon>Pseudomonadota</taxon>
        <taxon>Gammaproteobacteria</taxon>
        <taxon>Methylococcales</taxon>
        <taxon>Methylococcaceae</taxon>
        <taxon>Methyloglobulus</taxon>
    </lineage>
</organism>
<name>V5C0I6_9GAMM</name>
<dbReference type="STRING" id="1116472.MGMO_15c00050"/>
<evidence type="ECO:0000313" key="10">
    <source>
        <dbReference type="Proteomes" id="UP000017842"/>
    </source>
</evidence>
<dbReference type="GO" id="GO:0016787">
    <property type="term" value="F:hydrolase activity"/>
    <property type="evidence" value="ECO:0007669"/>
    <property type="project" value="UniProtKB-KW"/>
</dbReference>
<dbReference type="Pfam" id="PF01850">
    <property type="entry name" value="PIN"/>
    <property type="match status" value="1"/>
</dbReference>
<protein>
    <submittedName>
        <fullName evidence="9">Putative ribonuclease VapC</fullName>
        <ecNumber evidence="9">3.1.-.-</ecNumber>
    </submittedName>
</protein>
<evidence type="ECO:0000313" key="9">
    <source>
        <dbReference type="EMBL" id="ESS73584.1"/>
    </source>
</evidence>
<comment type="caution">
    <text evidence="9">The sequence shown here is derived from an EMBL/GenBank/DDBJ whole genome shotgun (WGS) entry which is preliminary data.</text>
</comment>
<dbReference type="PANTHER" id="PTHR33653:SF1">
    <property type="entry name" value="RIBONUCLEASE VAPC2"/>
    <property type="match status" value="1"/>
</dbReference>
<dbReference type="OrthoDB" id="7063121at2"/>
<keyword evidence="2" id="KW-1277">Toxin-antitoxin system</keyword>
<feature type="domain" description="PIN" evidence="8">
    <location>
        <begin position="5"/>
        <end position="124"/>
    </location>
</feature>
<dbReference type="InterPro" id="IPR029060">
    <property type="entry name" value="PIN-like_dom_sf"/>
</dbReference>
<keyword evidence="4" id="KW-0479">Metal-binding</keyword>
<keyword evidence="6" id="KW-0460">Magnesium</keyword>
<dbReference type="InterPro" id="IPR050556">
    <property type="entry name" value="Type_II_TA_system_RNase"/>
</dbReference>
<accession>V5C0I6</accession>